<dbReference type="EMBL" id="JBHSWI010000001">
    <property type="protein sequence ID" value="MFC6647060.1"/>
    <property type="molecule type" value="Genomic_DNA"/>
</dbReference>
<accession>A0ABW1ZF61</accession>
<proteinExistence type="predicted"/>
<dbReference type="InterPro" id="IPR013830">
    <property type="entry name" value="SGNH_hydro"/>
</dbReference>
<reference evidence="4" key="1">
    <citation type="journal article" date="2019" name="Int. J. Syst. Evol. Microbiol.">
        <title>The Global Catalogue of Microorganisms (GCM) 10K type strain sequencing project: providing services to taxonomists for standard genome sequencing and annotation.</title>
        <authorList>
            <consortium name="The Broad Institute Genomics Platform"/>
            <consortium name="The Broad Institute Genome Sequencing Center for Infectious Disease"/>
            <person name="Wu L."/>
            <person name="Ma J."/>
        </authorList>
    </citation>
    <scope>NUCLEOTIDE SEQUENCE [LARGE SCALE GENOMIC DNA]</scope>
    <source>
        <strain evidence="4">CGMCC 1.16026</strain>
    </source>
</reference>
<keyword evidence="4" id="KW-1185">Reference proteome</keyword>
<protein>
    <submittedName>
        <fullName evidence="3">Arylesterase</fullName>
    </submittedName>
</protein>
<feature type="signal peptide" evidence="1">
    <location>
        <begin position="1"/>
        <end position="21"/>
    </location>
</feature>
<dbReference type="RefSeq" id="WP_263371008.1">
    <property type="nucleotide sequence ID" value="NZ_JAGSYD010000002.1"/>
</dbReference>
<dbReference type="PROSITE" id="PS51257">
    <property type="entry name" value="PROKAR_LIPOPROTEIN"/>
    <property type="match status" value="1"/>
</dbReference>
<evidence type="ECO:0000256" key="1">
    <source>
        <dbReference type="SAM" id="SignalP"/>
    </source>
</evidence>
<dbReference type="PANTHER" id="PTHR30383:SF24">
    <property type="entry name" value="THIOESTERASE 1_PROTEASE 1_LYSOPHOSPHOLIPASE L1"/>
    <property type="match status" value="1"/>
</dbReference>
<feature type="chain" id="PRO_5045221206" evidence="1">
    <location>
        <begin position="22"/>
        <end position="232"/>
    </location>
</feature>
<name>A0ABW1ZF61_9BACT</name>
<dbReference type="InterPro" id="IPR036514">
    <property type="entry name" value="SGNH_hydro_sf"/>
</dbReference>
<sequence length="232" mass="24517">MRRTLTAILSAFTLLTFGCKADGGKVDPGLSSGATQTTYEPTRAARVADGRPVLVCFGDSITAGYGIDNGQTYPQYLQSLLDRDGYPYRVVNAGVSGNTTKDALDRVADVLAKSPAIVVVEFGGNDALRGLPLEQTKANLASVVEQLQAANVRVALAGITIPPDYGQQYVSRFNAIYPAVAAKYRVPYLPFVLKGAYGVAGSMQADGIHPTTQGAAQVALNIETLVKPLLKH</sequence>
<evidence type="ECO:0000313" key="3">
    <source>
        <dbReference type="EMBL" id="MFC6647060.1"/>
    </source>
</evidence>
<dbReference type="Gene3D" id="3.40.50.1110">
    <property type="entry name" value="SGNH hydrolase"/>
    <property type="match status" value="1"/>
</dbReference>
<dbReference type="PANTHER" id="PTHR30383">
    <property type="entry name" value="THIOESTERASE 1/PROTEASE 1/LYSOPHOSPHOLIPASE L1"/>
    <property type="match status" value="1"/>
</dbReference>
<gene>
    <name evidence="3" type="ORF">ACFQBQ_16055</name>
</gene>
<keyword evidence="1" id="KW-0732">Signal</keyword>
<dbReference type="Pfam" id="PF13472">
    <property type="entry name" value="Lipase_GDSL_2"/>
    <property type="match status" value="1"/>
</dbReference>
<dbReference type="SUPFAM" id="SSF52266">
    <property type="entry name" value="SGNH hydrolase"/>
    <property type="match status" value="1"/>
</dbReference>
<dbReference type="InterPro" id="IPR051532">
    <property type="entry name" value="Ester_Hydrolysis_Enzymes"/>
</dbReference>
<evidence type="ECO:0000313" key="4">
    <source>
        <dbReference type="Proteomes" id="UP001596391"/>
    </source>
</evidence>
<organism evidence="3 4">
    <name type="scientific">Granulicella cerasi</name>
    <dbReference type="NCBI Taxonomy" id="741063"/>
    <lineage>
        <taxon>Bacteria</taxon>
        <taxon>Pseudomonadati</taxon>
        <taxon>Acidobacteriota</taxon>
        <taxon>Terriglobia</taxon>
        <taxon>Terriglobales</taxon>
        <taxon>Acidobacteriaceae</taxon>
        <taxon>Granulicella</taxon>
    </lineage>
</organism>
<dbReference type="Proteomes" id="UP001596391">
    <property type="component" value="Unassembled WGS sequence"/>
</dbReference>
<evidence type="ECO:0000259" key="2">
    <source>
        <dbReference type="Pfam" id="PF13472"/>
    </source>
</evidence>
<comment type="caution">
    <text evidence="3">The sequence shown here is derived from an EMBL/GenBank/DDBJ whole genome shotgun (WGS) entry which is preliminary data.</text>
</comment>
<dbReference type="CDD" id="cd01822">
    <property type="entry name" value="Lysophospholipase_L1_like"/>
    <property type="match status" value="1"/>
</dbReference>
<feature type="domain" description="SGNH hydrolase-type esterase" evidence="2">
    <location>
        <begin position="56"/>
        <end position="216"/>
    </location>
</feature>